<proteinExistence type="predicted"/>
<dbReference type="EMBL" id="SJPL01000001">
    <property type="protein sequence ID" value="TWT72440.1"/>
    <property type="molecule type" value="Genomic_DNA"/>
</dbReference>
<keyword evidence="3" id="KW-0274">FAD</keyword>
<evidence type="ECO:0000256" key="2">
    <source>
        <dbReference type="ARBA" id="ARBA00022630"/>
    </source>
</evidence>
<dbReference type="SUPFAM" id="SSF160996">
    <property type="entry name" value="HI0933 insert domain-like"/>
    <property type="match status" value="1"/>
</dbReference>
<keyword evidence="7" id="KW-1185">Reference proteome</keyword>
<dbReference type="Gene3D" id="1.10.8.260">
    <property type="entry name" value="HI0933 insert domain-like"/>
    <property type="match status" value="1"/>
</dbReference>
<evidence type="ECO:0000313" key="6">
    <source>
        <dbReference type="EMBL" id="TWT72440.1"/>
    </source>
</evidence>
<sequence length="429" mass="45933">MAADSDTEAEIIVIGAGAAGLIASAVAAQRSTGSVCLLEKNRKTGVKILMSGGTRCNLTHDTDARGITTAFGHARRFLQPSVGSFDPSDVVAMFNDLGVRTKREATGKIFPVNDRAVEVRDALHRQAENAGVQIRRPCAVVDVRPDAGDWVVDTDQGRLRCKQLIVTAGGRSYPGCGTTGDAYAWLQRLGHTIVPTHPALVPLVGGPSWMHDLSGVTVDDVAVSVRQMRGQRPVKKPLLVRRASWLFTHFGYSGPGAMDVSRYLTGPTDDDDRRFLTIDLTPEVSATQWEEILRGGDGQSGRTHVRSLLARHLPSRLADAVTLHADADHTLASLPAVGRRRLIDRLKRLDVPVADSRGFTKAEVTAGGVDLSQVDPRSMASRIQNGLYIAGEVLDVDGWIGGYNFQAAFSTGRAAGIAAARSLETSSEA</sequence>
<organism evidence="6 7">
    <name type="scientific">Crateriforma conspicua</name>
    <dbReference type="NCBI Taxonomy" id="2527996"/>
    <lineage>
        <taxon>Bacteria</taxon>
        <taxon>Pseudomonadati</taxon>
        <taxon>Planctomycetota</taxon>
        <taxon>Planctomycetia</taxon>
        <taxon>Planctomycetales</taxon>
        <taxon>Planctomycetaceae</taxon>
        <taxon>Crateriforma</taxon>
    </lineage>
</organism>
<gene>
    <name evidence="6" type="ORF">Pan14r_47600</name>
</gene>
<dbReference type="Pfam" id="PF22780">
    <property type="entry name" value="HI0933_like_1st"/>
    <property type="match status" value="1"/>
</dbReference>
<evidence type="ECO:0000256" key="1">
    <source>
        <dbReference type="ARBA" id="ARBA00001974"/>
    </source>
</evidence>
<evidence type="ECO:0000313" key="7">
    <source>
        <dbReference type="Proteomes" id="UP000317238"/>
    </source>
</evidence>
<keyword evidence="2" id="KW-0285">Flavoprotein</keyword>
<dbReference type="InterPro" id="IPR036188">
    <property type="entry name" value="FAD/NAD-bd_sf"/>
</dbReference>
<dbReference type="InterPro" id="IPR023166">
    <property type="entry name" value="BaiN-like_dom_sf"/>
</dbReference>
<reference evidence="6 7" key="1">
    <citation type="submission" date="2019-02" db="EMBL/GenBank/DDBJ databases">
        <title>Deep-cultivation of Planctomycetes and their phenomic and genomic characterization uncovers novel biology.</title>
        <authorList>
            <person name="Wiegand S."/>
            <person name="Jogler M."/>
            <person name="Boedeker C."/>
            <person name="Pinto D."/>
            <person name="Vollmers J."/>
            <person name="Rivas-Marin E."/>
            <person name="Kohn T."/>
            <person name="Peeters S.H."/>
            <person name="Heuer A."/>
            <person name="Rast P."/>
            <person name="Oberbeckmann S."/>
            <person name="Bunk B."/>
            <person name="Jeske O."/>
            <person name="Meyerdierks A."/>
            <person name="Storesund J.E."/>
            <person name="Kallscheuer N."/>
            <person name="Luecker S."/>
            <person name="Lage O.M."/>
            <person name="Pohl T."/>
            <person name="Merkel B.J."/>
            <person name="Hornburger P."/>
            <person name="Mueller R.-W."/>
            <person name="Bruemmer F."/>
            <person name="Labrenz M."/>
            <person name="Spormann A.M."/>
            <person name="Op Den Camp H."/>
            <person name="Overmann J."/>
            <person name="Amann R."/>
            <person name="Jetten M.S.M."/>
            <person name="Mascher T."/>
            <person name="Medema M.H."/>
            <person name="Devos D.P."/>
            <person name="Kaster A.-K."/>
            <person name="Ovreas L."/>
            <person name="Rohde M."/>
            <person name="Galperin M.Y."/>
            <person name="Jogler C."/>
        </authorList>
    </citation>
    <scope>NUCLEOTIDE SEQUENCE [LARGE SCALE GENOMIC DNA]</scope>
    <source>
        <strain evidence="6 7">Pan14r</strain>
    </source>
</reference>
<comment type="caution">
    <text evidence="6">The sequence shown here is derived from an EMBL/GenBank/DDBJ whole genome shotgun (WGS) entry which is preliminary data.</text>
</comment>
<dbReference type="InterPro" id="IPR055178">
    <property type="entry name" value="RsdA/BaiN/AoA(So)-like_dom"/>
</dbReference>
<dbReference type="InterPro" id="IPR057661">
    <property type="entry name" value="RsdA/BaiN/AoA(So)_Rossmann"/>
</dbReference>
<evidence type="ECO:0000259" key="5">
    <source>
        <dbReference type="Pfam" id="PF22780"/>
    </source>
</evidence>
<dbReference type="SUPFAM" id="SSF51905">
    <property type="entry name" value="FAD/NAD(P)-binding domain"/>
    <property type="match status" value="1"/>
</dbReference>
<dbReference type="PANTHER" id="PTHR42887:SF2">
    <property type="entry name" value="OS12G0638800 PROTEIN"/>
    <property type="match status" value="1"/>
</dbReference>
<evidence type="ECO:0000256" key="3">
    <source>
        <dbReference type="ARBA" id="ARBA00022827"/>
    </source>
</evidence>
<dbReference type="Proteomes" id="UP000317238">
    <property type="component" value="Unassembled WGS sequence"/>
</dbReference>
<dbReference type="AlphaFoldDB" id="A0A5C5YAN3"/>
<feature type="domain" description="RsdA/BaiN/AoA(So)-like Rossmann fold-like" evidence="4">
    <location>
        <begin position="10"/>
        <end position="416"/>
    </location>
</feature>
<dbReference type="RefSeq" id="WP_145293193.1">
    <property type="nucleotide sequence ID" value="NZ_CP036319.1"/>
</dbReference>
<name>A0A5C5YAN3_9PLAN</name>
<accession>A0A5C5YAN3</accession>
<protein>
    <submittedName>
        <fullName evidence="6">Tricarballylate dehydrogenase</fullName>
    </submittedName>
</protein>
<dbReference type="Gene3D" id="2.40.30.10">
    <property type="entry name" value="Translation factors"/>
    <property type="match status" value="1"/>
</dbReference>
<dbReference type="PANTHER" id="PTHR42887">
    <property type="entry name" value="OS12G0638800 PROTEIN"/>
    <property type="match status" value="1"/>
</dbReference>
<feature type="domain" description="RsdA/BaiN/AoA(So)-like insert" evidence="5">
    <location>
        <begin position="197"/>
        <end position="364"/>
    </location>
</feature>
<comment type="cofactor">
    <cofactor evidence="1">
        <name>FAD</name>
        <dbReference type="ChEBI" id="CHEBI:57692"/>
    </cofactor>
</comment>
<evidence type="ECO:0000259" key="4">
    <source>
        <dbReference type="Pfam" id="PF03486"/>
    </source>
</evidence>
<dbReference type="Gene3D" id="3.50.50.60">
    <property type="entry name" value="FAD/NAD(P)-binding domain"/>
    <property type="match status" value="1"/>
</dbReference>
<dbReference type="NCBIfam" id="TIGR00275">
    <property type="entry name" value="aminoacetone oxidase family FAD-binding enzyme"/>
    <property type="match status" value="1"/>
</dbReference>
<dbReference type="OrthoDB" id="9773233at2"/>
<dbReference type="InterPro" id="IPR004792">
    <property type="entry name" value="BaiN-like"/>
</dbReference>
<dbReference type="Pfam" id="PF03486">
    <property type="entry name" value="HI0933_like"/>
    <property type="match status" value="1"/>
</dbReference>